<keyword evidence="1" id="KW-0732">Signal</keyword>
<reference evidence="3" key="1">
    <citation type="journal article" date="2020" name="Stud. Mycol.">
        <title>101 Dothideomycetes genomes: a test case for predicting lifestyles and emergence of pathogens.</title>
        <authorList>
            <person name="Haridas S."/>
            <person name="Albert R."/>
            <person name="Binder M."/>
            <person name="Bloem J."/>
            <person name="Labutti K."/>
            <person name="Salamov A."/>
            <person name="Andreopoulos B."/>
            <person name="Baker S."/>
            <person name="Barry K."/>
            <person name="Bills G."/>
            <person name="Bluhm B."/>
            <person name="Cannon C."/>
            <person name="Castanera R."/>
            <person name="Culley D."/>
            <person name="Daum C."/>
            <person name="Ezra D."/>
            <person name="Gonzalez J."/>
            <person name="Henrissat B."/>
            <person name="Kuo A."/>
            <person name="Liang C."/>
            <person name="Lipzen A."/>
            <person name="Lutzoni F."/>
            <person name="Magnuson J."/>
            <person name="Mondo S."/>
            <person name="Nolan M."/>
            <person name="Ohm R."/>
            <person name="Pangilinan J."/>
            <person name="Park H.-J."/>
            <person name="Ramirez L."/>
            <person name="Alfaro M."/>
            <person name="Sun H."/>
            <person name="Tritt A."/>
            <person name="Yoshinaga Y."/>
            <person name="Zwiers L.-H."/>
            <person name="Turgeon B."/>
            <person name="Goodwin S."/>
            <person name="Spatafora J."/>
            <person name="Crous P."/>
            <person name="Grigoriev I."/>
        </authorList>
    </citation>
    <scope>NUCLEOTIDE SEQUENCE</scope>
    <source>
        <strain evidence="3">CBS 116435</strain>
    </source>
</reference>
<gene>
    <name evidence="3" type="ORF">K431DRAFT_263005</name>
</gene>
<sequence>MMFLWQLLFSAVFASVALSSSHPGRPHPQPSAPTSANNTYHNVAESCGPSSAAIACVYRYGAILPPAYSRNASPIYGYTALEVPGDPSWSLVQNASFVVFDRKKGLDILGSSPTLEPSYLKVLNVIHEAPIFVPALNKLFTTQDGPPGNFSNLEIDLNHDPPTVKAFVTDPPVYQPTGGILHDGSIYWAVQGNNVSLPNGQKQRPGIVKVDPKTYKAEWLLNNYYGFFFGGLNDLTVDPYGDIWFTDSDYSYGLELSDLSNQIQLATYRFRPSTGEVAMVESSLQHPNGIVFSRDGKTLYISDTGLETVGPVASDNGGTYAYPIKIEFTGTNARNIFAYDVTRTSSGAYLSNKRNIFQSLEGSPDGLKTAKNGYLVVGSGLSNGADVLDQYGSPILRIQTNHPVENMAFAGDDLKTLYLSGIGGITKVTWNLEGPDPNNFYETH</sequence>
<feature type="signal peptide" evidence="1">
    <location>
        <begin position="1"/>
        <end position="19"/>
    </location>
</feature>
<dbReference type="Proteomes" id="UP000799441">
    <property type="component" value="Unassembled WGS sequence"/>
</dbReference>
<evidence type="ECO:0000313" key="4">
    <source>
        <dbReference type="Proteomes" id="UP000799441"/>
    </source>
</evidence>
<feature type="domain" description="SMP-30/Gluconolactonase/LRE-like region" evidence="2">
    <location>
        <begin position="328"/>
        <end position="420"/>
    </location>
</feature>
<dbReference type="Gene3D" id="2.120.10.30">
    <property type="entry name" value="TolB, C-terminal domain"/>
    <property type="match status" value="1"/>
</dbReference>
<dbReference type="SUPFAM" id="SSF63829">
    <property type="entry name" value="Calcium-dependent phosphotriesterase"/>
    <property type="match status" value="1"/>
</dbReference>
<dbReference type="InterPro" id="IPR052988">
    <property type="entry name" value="Oryzine_lactonohydrolase"/>
</dbReference>
<dbReference type="PANTHER" id="PTHR47064:SF2">
    <property type="entry name" value="SMP-30_GLUCONOLACTONASE_LRE-LIKE REGION DOMAIN-CONTAINING PROTEIN-RELATED"/>
    <property type="match status" value="1"/>
</dbReference>
<evidence type="ECO:0000313" key="3">
    <source>
        <dbReference type="EMBL" id="KAF2724381.1"/>
    </source>
</evidence>
<feature type="domain" description="SMP-30/Gluconolactonase/LRE-like region" evidence="2">
    <location>
        <begin position="231"/>
        <end position="309"/>
    </location>
</feature>
<dbReference type="AlphaFoldDB" id="A0A9P4UT58"/>
<dbReference type="PANTHER" id="PTHR47064">
    <property type="entry name" value="PUTATIVE (AFU_ORTHOLOGUE AFUA_1G08990)-RELATED"/>
    <property type="match status" value="1"/>
</dbReference>
<evidence type="ECO:0000256" key="1">
    <source>
        <dbReference type="SAM" id="SignalP"/>
    </source>
</evidence>
<protein>
    <submittedName>
        <fullName evidence="3">Calcium-dependent phosphotriesterase</fullName>
    </submittedName>
</protein>
<evidence type="ECO:0000259" key="2">
    <source>
        <dbReference type="Pfam" id="PF08450"/>
    </source>
</evidence>
<dbReference type="EMBL" id="MU003772">
    <property type="protein sequence ID" value="KAF2724381.1"/>
    <property type="molecule type" value="Genomic_DNA"/>
</dbReference>
<feature type="chain" id="PRO_5040341256" evidence="1">
    <location>
        <begin position="20"/>
        <end position="444"/>
    </location>
</feature>
<accession>A0A9P4UT58</accession>
<proteinExistence type="predicted"/>
<dbReference type="InterPro" id="IPR011042">
    <property type="entry name" value="6-blade_b-propeller_TolB-like"/>
</dbReference>
<organism evidence="3 4">
    <name type="scientific">Polychaeton citri CBS 116435</name>
    <dbReference type="NCBI Taxonomy" id="1314669"/>
    <lineage>
        <taxon>Eukaryota</taxon>
        <taxon>Fungi</taxon>
        <taxon>Dikarya</taxon>
        <taxon>Ascomycota</taxon>
        <taxon>Pezizomycotina</taxon>
        <taxon>Dothideomycetes</taxon>
        <taxon>Dothideomycetidae</taxon>
        <taxon>Capnodiales</taxon>
        <taxon>Capnodiaceae</taxon>
        <taxon>Polychaeton</taxon>
    </lineage>
</organism>
<dbReference type="InterPro" id="IPR013658">
    <property type="entry name" value="SGL"/>
</dbReference>
<keyword evidence="4" id="KW-1185">Reference proteome</keyword>
<comment type="caution">
    <text evidence="3">The sequence shown here is derived from an EMBL/GenBank/DDBJ whole genome shotgun (WGS) entry which is preliminary data.</text>
</comment>
<dbReference type="Pfam" id="PF08450">
    <property type="entry name" value="SGL"/>
    <property type="match status" value="2"/>
</dbReference>
<dbReference type="OrthoDB" id="423498at2759"/>
<name>A0A9P4UT58_9PEZI</name>